<evidence type="ECO:0000313" key="1">
    <source>
        <dbReference type="EMBL" id="KAG2205324.1"/>
    </source>
</evidence>
<name>A0A8H7R6I6_9FUNG</name>
<sequence length="195" mass="22110">MAAKHQLIFSGSEEAHLKCSKIHVNDDSRANVGARIDMIISHQLLSMEIGVVEVSGPCDKVDKTHFLGDTAKIAKNLRLIHKQIEKSATARNLACLRKQKLYGIQVYLNQIYVYSLSRSTASYFVLLRKIQIQIPYTRGLFENQLPPFLGRLWCLNEMLKEVDENINEFLKQSNGEEIVSSDAECSSVEVSLRKK</sequence>
<proteinExistence type="predicted"/>
<dbReference type="Proteomes" id="UP000650833">
    <property type="component" value="Unassembled WGS sequence"/>
</dbReference>
<comment type="caution">
    <text evidence="1">The sequence shown here is derived from an EMBL/GenBank/DDBJ whole genome shotgun (WGS) entry which is preliminary data.</text>
</comment>
<dbReference type="EMBL" id="JAEPRC010000176">
    <property type="protein sequence ID" value="KAG2205324.1"/>
    <property type="molecule type" value="Genomic_DNA"/>
</dbReference>
<protein>
    <submittedName>
        <fullName evidence="1">Uncharacterized protein</fullName>
    </submittedName>
</protein>
<evidence type="ECO:0000313" key="2">
    <source>
        <dbReference type="Proteomes" id="UP000650833"/>
    </source>
</evidence>
<dbReference type="AlphaFoldDB" id="A0A8H7R6I6"/>
<dbReference type="OrthoDB" id="2443197at2759"/>
<keyword evidence="2" id="KW-1185">Reference proteome</keyword>
<organism evidence="1 2">
    <name type="scientific">Mucor plumbeus</name>
    <dbReference type="NCBI Taxonomy" id="97098"/>
    <lineage>
        <taxon>Eukaryota</taxon>
        <taxon>Fungi</taxon>
        <taxon>Fungi incertae sedis</taxon>
        <taxon>Mucoromycota</taxon>
        <taxon>Mucoromycotina</taxon>
        <taxon>Mucoromycetes</taxon>
        <taxon>Mucorales</taxon>
        <taxon>Mucorineae</taxon>
        <taxon>Mucoraceae</taxon>
        <taxon>Mucor</taxon>
    </lineage>
</organism>
<reference evidence="1" key="1">
    <citation type="submission" date="2020-12" db="EMBL/GenBank/DDBJ databases">
        <title>Metabolic potential, ecology and presence of endohyphal bacteria is reflected in genomic diversity of Mucoromycotina.</title>
        <authorList>
            <person name="Muszewska A."/>
            <person name="Okrasinska A."/>
            <person name="Steczkiewicz K."/>
            <person name="Drgas O."/>
            <person name="Orlowska M."/>
            <person name="Perlinska-Lenart U."/>
            <person name="Aleksandrzak-Piekarczyk T."/>
            <person name="Szatraj K."/>
            <person name="Zielenkiewicz U."/>
            <person name="Pilsyk S."/>
            <person name="Malc E."/>
            <person name="Mieczkowski P."/>
            <person name="Kruszewska J.S."/>
            <person name="Biernat P."/>
            <person name="Pawlowska J."/>
        </authorList>
    </citation>
    <scope>NUCLEOTIDE SEQUENCE</scope>
    <source>
        <strain evidence="1">CBS 226.32</strain>
    </source>
</reference>
<accession>A0A8H7R6I6</accession>
<gene>
    <name evidence="1" type="ORF">INT46_008591</name>
</gene>